<evidence type="ECO:0000256" key="2">
    <source>
        <dbReference type="ARBA" id="ARBA00004936"/>
    </source>
</evidence>
<dbReference type="InterPro" id="IPR050448">
    <property type="entry name" value="OpgB/LTA_synthase_biosynth"/>
</dbReference>
<comment type="pathway">
    <text evidence="2">Cell wall biogenesis; lipoteichoic acid biosynthesis.</text>
</comment>
<keyword evidence="4 8" id="KW-1003">Cell membrane</keyword>
<sequence length="626" mass="71426">MKNTFLLDFLRSHFFIVTGIIFIKVLFLRYLLFEEIDFSRTLILELSYILIFTSLLGLVKTKWKPVLYFILNLVFSVLFLAVILYYSFFGRIVTYFALFQLGQVGTINESVTALLQPVYGLFFVDLVILLVLLVIKKYPISTVQLNKKFLVAVLLLFGLGVSVLNFNLHKNEAISNNVIAAQEKGILNYEALEMYYGPDSSLMAVEASVSVENLTELKEEINRVKGLETIPEEQRAYFGAAEGRNLIVIQVESMQNFPLRLEVDGTEVTPNLNELLEESFYFPNTAQQTGPGNTSDAEFILNTSLYPTAFNPTSQTYGNKKFPSLPRLLSGQNYRTMTFHADDISFWNRDELYPALGIDQYYYGEFFGEEDVIGIGPSDRVMFEKALPILREQHMKDKPFYAQLIGLTSHHPFTLPEADRKLTLPERFNGSLTGNYLVSMNYMDTAIQEFIEELKEEGIYENSVIAIYGDHFGLQQSAISENDVDLISELLGREYGTLDRLNVPFIVHAPGISDDGQTFEKTSGQLDMMPTLANLLGVSLDEHIVFGQDLLNNDDNLLGARYYLPIGSFWNNDILFMPEKDFDDGTAYDLETDQIVDDYEAYREDYNRVLQLEKLSDDYIENLPEQ</sequence>
<protein>
    <submittedName>
        <fullName evidence="11">Sulfatase-like hydrolase/transferase</fullName>
    </submittedName>
</protein>
<evidence type="ECO:0000256" key="7">
    <source>
        <dbReference type="ARBA" id="ARBA00023136"/>
    </source>
</evidence>
<dbReference type="Proteomes" id="UP000658980">
    <property type="component" value="Unassembled WGS sequence"/>
</dbReference>
<evidence type="ECO:0000256" key="9">
    <source>
        <dbReference type="SAM" id="Phobius"/>
    </source>
</evidence>
<proteinExistence type="inferred from homology"/>
<reference evidence="11 12" key="1">
    <citation type="submission" date="2020-08" db="EMBL/GenBank/DDBJ databases">
        <title>A Genomic Blueprint of the Chicken Gut Microbiome.</title>
        <authorList>
            <person name="Gilroy R."/>
            <person name="Ravi A."/>
            <person name="Getino M."/>
            <person name="Pursley I."/>
            <person name="Horton D.L."/>
            <person name="Alikhan N.-F."/>
            <person name="Baker D."/>
            <person name="Gharbi K."/>
            <person name="Hall N."/>
            <person name="Watson M."/>
            <person name="Adriaenssens E.M."/>
            <person name="Foster-Nyarko E."/>
            <person name="Jarju S."/>
            <person name="Secka A."/>
            <person name="Antonio M."/>
            <person name="Oren A."/>
            <person name="Chaudhuri R."/>
            <person name="La Ragione R.M."/>
            <person name="Hildebrand F."/>
            <person name="Pallen M.J."/>
        </authorList>
    </citation>
    <scope>NUCLEOTIDE SEQUENCE [LARGE SCALE GENOMIC DNA]</scope>
    <source>
        <strain evidence="11 12">Sa1BUA13</strain>
    </source>
</reference>
<gene>
    <name evidence="11" type="ORF">H9630_00825</name>
</gene>
<comment type="subcellular location">
    <subcellularLocation>
        <location evidence="1">Cell membrane</location>
        <topology evidence="1">Multi-pass membrane protein</topology>
    </subcellularLocation>
</comment>
<evidence type="ECO:0000259" key="10">
    <source>
        <dbReference type="Pfam" id="PF00884"/>
    </source>
</evidence>
<evidence type="ECO:0000256" key="1">
    <source>
        <dbReference type="ARBA" id="ARBA00004651"/>
    </source>
</evidence>
<evidence type="ECO:0000256" key="6">
    <source>
        <dbReference type="ARBA" id="ARBA00022989"/>
    </source>
</evidence>
<comment type="caution">
    <text evidence="11">The sequence shown here is derived from an EMBL/GenBank/DDBJ whole genome shotgun (WGS) entry which is preliminary data.</text>
</comment>
<dbReference type="PANTHER" id="PTHR47371:SF3">
    <property type="entry name" value="PHOSPHOGLYCEROL TRANSFERASE I"/>
    <property type="match status" value="1"/>
</dbReference>
<keyword evidence="12" id="KW-1185">Reference proteome</keyword>
<evidence type="ECO:0000256" key="8">
    <source>
        <dbReference type="PIRNR" id="PIRNR005091"/>
    </source>
</evidence>
<dbReference type="Gene3D" id="3.30.1120.170">
    <property type="match status" value="1"/>
</dbReference>
<evidence type="ECO:0000256" key="5">
    <source>
        <dbReference type="ARBA" id="ARBA00022692"/>
    </source>
</evidence>
<evidence type="ECO:0000256" key="4">
    <source>
        <dbReference type="ARBA" id="ARBA00022475"/>
    </source>
</evidence>
<dbReference type="PANTHER" id="PTHR47371">
    <property type="entry name" value="LIPOTEICHOIC ACID SYNTHASE"/>
    <property type="match status" value="1"/>
</dbReference>
<evidence type="ECO:0000256" key="3">
    <source>
        <dbReference type="ARBA" id="ARBA00009983"/>
    </source>
</evidence>
<comment type="similarity">
    <text evidence="3 8">Belongs to the LTA synthase family.</text>
</comment>
<feature type="transmembrane region" description="Helical" evidence="9">
    <location>
        <begin position="12"/>
        <end position="32"/>
    </location>
</feature>
<keyword evidence="5 9" id="KW-0812">Transmembrane</keyword>
<feature type="transmembrane region" description="Helical" evidence="9">
    <location>
        <begin position="118"/>
        <end position="136"/>
    </location>
</feature>
<dbReference type="PIRSF" id="PIRSF005091">
    <property type="entry name" value="Mmb_sulf_HI1246"/>
    <property type="match status" value="1"/>
</dbReference>
<keyword evidence="6 9" id="KW-1133">Transmembrane helix</keyword>
<accession>A0ABR8W8K7</accession>
<dbReference type="Pfam" id="PF00884">
    <property type="entry name" value="Sulfatase"/>
    <property type="match status" value="1"/>
</dbReference>
<feature type="transmembrane region" description="Helical" evidence="9">
    <location>
        <begin position="38"/>
        <end position="59"/>
    </location>
</feature>
<dbReference type="Gene3D" id="3.40.720.10">
    <property type="entry name" value="Alkaline Phosphatase, subunit A"/>
    <property type="match status" value="1"/>
</dbReference>
<name>A0ABR8W8K7_9BACL</name>
<dbReference type="RefSeq" id="WP_191713597.1">
    <property type="nucleotide sequence ID" value="NZ_JACSPU010000001.1"/>
</dbReference>
<feature type="transmembrane region" description="Helical" evidence="9">
    <location>
        <begin position="66"/>
        <end position="88"/>
    </location>
</feature>
<dbReference type="CDD" id="cd16015">
    <property type="entry name" value="LTA_synthase"/>
    <property type="match status" value="1"/>
</dbReference>
<evidence type="ECO:0000313" key="11">
    <source>
        <dbReference type="EMBL" id="MBD8013344.1"/>
    </source>
</evidence>
<dbReference type="InterPro" id="IPR017850">
    <property type="entry name" value="Alkaline_phosphatase_core_sf"/>
</dbReference>
<feature type="domain" description="Sulfatase N-terminal" evidence="10">
    <location>
        <begin position="244"/>
        <end position="538"/>
    </location>
</feature>
<dbReference type="SUPFAM" id="SSF53649">
    <property type="entry name" value="Alkaline phosphatase-like"/>
    <property type="match status" value="1"/>
</dbReference>
<dbReference type="InterPro" id="IPR000917">
    <property type="entry name" value="Sulfatase_N"/>
</dbReference>
<organism evidence="11 12">
    <name type="scientific">Planococcus wigleyi</name>
    <dbReference type="NCBI Taxonomy" id="2762216"/>
    <lineage>
        <taxon>Bacteria</taxon>
        <taxon>Bacillati</taxon>
        <taxon>Bacillota</taxon>
        <taxon>Bacilli</taxon>
        <taxon>Bacillales</taxon>
        <taxon>Caryophanaceae</taxon>
        <taxon>Planococcus</taxon>
    </lineage>
</organism>
<dbReference type="InterPro" id="IPR012160">
    <property type="entry name" value="LtaS-like"/>
</dbReference>
<evidence type="ECO:0000313" key="12">
    <source>
        <dbReference type="Proteomes" id="UP000658980"/>
    </source>
</evidence>
<dbReference type="EMBL" id="JACSPU010000001">
    <property type="protein sequence ID" value="MBD8013344.1"/>
    <property type="molecule type" value="Genomic_DNA"/>
</dbReference>
<keyword evidence="7 8" id="KW-0472">Membrane</keyword>
<feature type="transmembrane region" description="Helical" evidence="9">
    <location>
        <begin position="148"/>
        <end position="168"/>
    </location>
</feature>